<dbReference type="AlphaFoldDB" id="A0A3R8RR57"/>
<organism evidence="1 2">
    <name type="scientific">Maribacter algicola</name>
    <dbReference type="NCBI Taxonomy" id="2498892"/>
    <lineage>
        <taxon>Bacteria</taxon>
        <taxon>Pseudomonadati</taxon>
        <taxon>Bacteroidota</taxon>
        <taxon>Flavobacteriia</taxon>
        <taxon>Flavobacteriales</taxon>
        <taxon>Flavobacteriaceae</taxon>
        <taxon>Maribacter</taxon>
    </lineage>
</organism>
<comment type="caution">
    <text evidence="1">The sequence shown here is derived from an EMBL/GenBank/DDBJ whole genome shotgun (WGS) entry which is preliminary data.</text>
</comment>
<name>A0A3R8RR57_9FLAO</name>
<sequence length="25" mass="2934">MHGFNSMQVAFFILIGKNLHQMIKQ</sequence>
<protein>
    <submittedName>
        <fullName evidence="1">CRISPR-associated DxTHG motif protein</fullName>
    </submittedName>
</protein>
<accession>A0A3R8RR57</accession>
<gene>
    <name evidence="1" type="ORF">DZC72_03230</name>
</gene>
<dbReference type="EMBL" id="QUSX01000001">
    <property type="protein sequence ID" value="RRQ50787.1"/>
    <property type="molecule type" value="Genomic_DNA"/>
</dbReference>
<reference evidence="2" key="1">
    <citation type="submission" date="2018-08" db="EMBL/GenBank/DDBJ databases">
        <authorList>
            <person name="Khan S.A."/>
            <person name="J S.E."/>
        </authorList>
    </citation>
    <scope>NUCLEOTIDE SEQUENCE [LARGE SCALE GENOMIC DNA]</scope>
    <source>
        <strain evidence="2">PoM-212</strain>
    </source>
</reference>
<keyword evidence="2" id="KW-1185">Reference proteome</keyword>
<dbReference type="Proteomes" id="UP000286990">
    <property type="component" value="Unassembled WGS sequence"/>
</dbReference>
<reference evidence="2" key="2">
    <citation type="submission" date="2018-12" db="EMBL/GenBank/DDBJ databases">
        <title>Maribacter lutimaris sp. nov., isolated from marine sediment.</title>
        <authorList>
            <person name="Kim K.K."/>
        </authorList>
    </citation>
    <scope>NUCLEOTIDE SEQUENCE [LARGE SCALE GENOMIC DNA]</scope>
    <source>
        <strain evidence="2">PoM-212</strain>
    </source>
</reference>
<evidence type="ECO:0000313" key="1">
    <source>
        <dbReference type="EMBL" id="RRQ50787.1"/>
    </source>
</evidence>
<evidence type="ECO:0000313" key="2">
    <source>
        <dbReference type="Proteomes" id="UP000286990"/>
    </source>
</evidence>
<proteinExistence type="predicted"/>